<comment type="caution">
    <text evidence="1">The sequence shown here is derived from an EMBL/GenBank/DDBJ whole genome shotgun (WGS) entry which is preliminary data.</text>
</comment>
<proteinExistence type="predicted"/>
<protein>
    <submittedName>
        <fullName evidence="1">Uncharacterized protein</fullName>
    </submittedName>
</protein>
<organism evidence="1 2">
    <name type="scientific">Halodurantibacterium flavum</name>
    <dbReference type="NCBI Taxonomy" id="1382802"/>
    <lineage>
        <taxon>Bacteria</taxon>
        <taxon>Pseudomonadati</taxon>
        <taxon>Pseudomonadota</taxon>
        <taxon>Alphaproteobacteria</taxon>
        <taxon>Rhodobacterales</taxon>
        <taxon>Paracoccaceae</taxon>
        <taxon>Halodurantibacterium</taxon>
    </lineage>
</organism>
<sequence>MQDLPPATLEGKMIAQRRMIAQILAVLIENAADDRLADLLLDVRDLPLDQQEDPGAVPDPAMAVQGAVIEELRLIADEARRLMAERKADGTA</sequence>
<dbReference type="RefSeq" id="WP_390260778.1">
    <property type="nucleotide sequence ID" value="NZ_JBHUGH010000006.1"/>
</dbReference>
<evidence type="ECO:0000313" key="1">
    <source>
        <dbReference type="EMBL" id="MFD1912270.1"/>
    </source>
</evidence>
<reference evidence="2" key="1">
    <citation type="journal article" date="2019" name="Int. J. Syst. Evol. Microbiol.">
        <title>The Global Catalogue of Microorganisms (GCM) 10K type strain sequencing project: providing services to taxonomists for standard genome sequencing and annotation.</title>
        <authorList>
            <consortium name="The Broad Institute Genomics Platform"/>
            <consortium name="The Broad Institute Genome Sequencing Center for Infectious Disease"/>
            <person name="Wu L."/>
            <person name="Ma J."/>
        </authorList>
    </citation>
    <scope>NUCLEOTIDE SEQUENCE [LARGE SCALE GENOMIC DNA]</scope>
    <source>
        <strain evidence="2">CGMCC 4.7242</strain>
    </source>
</reference>
<gene>
    <name evidence="1" type="ORF">ACFSGJ_08585</name>
</gene>
<dbReference type="EMBL" id="JBHUGH010000006">
    <property type="protein sequence ID" value="MFD1912270.1"/>
    <property type="molecule type" value="Genomic_DNA"/>
</dbReference>
<keyword evidence="2" id="KW-1185">Reference proteome</keyword>
<name>A0ABW4S3V7_9RHOB</name>
<dbReference type="Proteomes" id="UP001597353">
    <property type="component" value="Unassembled WGS sequence"/>
</dbReference>
<evidence type="ECO:0000313" key="2">
    <source>
        <dbReference type="Proteomes" id="UP001597353"/>
    </source>
</evidence>
<accession>A0ABW4S3V7</accession>